<protein>
    <recommendedName>
        <fullName evidence="3">F-box domain-containing protein</fullName>
    </recommendedName>
</protein>
<sequence length="580" mass="65481">MSPGTISNCPQCGLRVGEVKEKPPSEDFLSLSRSNDPPVSAVEKIRMEYTETLQTLETLDSHIDQLYASIASFQAKRAPFEAKKRLYTSILHPIRRLPPEILSEIFLICTVTDRRNITFPNEDKNMRLAGSLNTCRMPWVLGQVCRNWRLVARSTTGLWTQVELSRMPANLSQERAAWFEMVLDTQLQRCGERPLTIFYKIAARQERHLQEQLLSLLCSRSSQWEHVFLEGNLRSFAPLSRCCGLVTSLKTLHIRFSEDDGRWVTDLNGSAPFSVFEDIPSLERLAISGDTRVILQGDNQLPWGRVVHYASRESDNWWPDLNEHFQVLPRLQNVQTCALDVAFPNSPGLPSQPTLELRFLHTLVLAIPDGSGVDVVEPLLGWLVLPSLRILRLPVGFHRPTALIGFLEGSRCSLEELTILKVDNRIMDDFGDLVEVFKVESLQGLLTLGVGGTRRPSETQRDASDTIFKVLTFADNSEQLFLPKLRNLVLHGPNLSWSDESLLNMVSSRRRLPSSAHGACRLTHLVFWNIGERGSFLPIASLDEFDALCEDGLTSFSAWGYIDWYDTENCASEVLHIPGS</sequence>
<proteinExistence type="predicted"/>
<name>A0ABR3FI91_9AGAR</name>
<reference evidence="1 2" key="1">
    <citation type="submission" date="2024-02" db="EMBL/GenBank/DDBJ databases">
        <title>A draft genome for the cacao thread blight pathogen Marasmius crinis-equi.</title>
        <authorList>
            <person name="Cohen S.P."/>
            <person name="Baruah I.K."/>
            <person name="Amoako-Attah I."/>
            <person name="Bukari Y."/>
            <person name="Meinhardt L.W."/>
            <person name="Bailey B.A."/>
        </authorList>
    </citation>
    <scope>NUCLEOTIDE SEQUENCE [LARGE SCALE GENOMIC DNA]</scope>
    <source>
        <strain evidence="1 2">GH-76</strain>
    </source>
</reference>
<gene>
    <name evidence="1" type="ORF">V5O48_007065</name>
</gene>
<keyword evidence="2" id="KW-1185">Reference proteome</keyword>
<evidence type="ECO:0000313" key="1">
    <source>
        <dbReference type="EMBL" id="KAL0574893.1"/>
    </source>
</evidence>
<dbReference type="EMBL" id="JBAHYK010000354">
    <property type="protein sequence ID" value="KAL0574893.1"/>
    <property type="molecule type" value="Genomic_DNA"/>
</dbReference>
<evidence type="ECO:0000313" key="2">
    <source>
        <dbReference type="Proteomes" id="UP001465976"/>
    </source>
</evidence>
<organism evidence="1 2">
    <name type="scientific">Marasmius crinis-equi</name>
    <dbReference type="NCBI Taxonomy" id="585013"/>
    <lineage>
        <taxon>Eukaryota</taxon>
        <taxon>Fungi</taxon>
        <taxon>Dikarya</taxon>
        <taxon>Basidiomycota</taxon>
        <taxon>Agaricomycotina</taxon>
        <taxon>Agaricomycetes</taxon>
        <taxon>Agaricomycetidae</taxon>
        <taxon>Agaricales</taxon>
        <taxon>Marasmiineae</taxon>
        <taxon>Marasmiaceae</taxon>
        <taxon>Marasmius</taxon>
    </lineage>
</organism>
<comment type="caution">
    <text evidence="1">The sequence shown here is derived from an EMBL/GenBank/DDBJ whole genome shotgun (WGS) entry which is preliminary data.</text>
</comment>
<accession>A0ABR3FI91</accession>
<evidence type="ECO:0008006" key="3">
    <source>
        <dbReference type="Google" id="ProtNLM"/>
    </source>
</evidence>
<dbReference type="Proteomes" id="UP001465976">
    <property type="component" value="Unassembled WGS sequence"/>
</dbReference>